<gene>
    <name evidence="1" type="ORF">BECKDK2373B_GA0170837_106514</name>
</gene>
<sequence length="340" mass="38707">MTKRPELVRLPVSADEITLGKSVLASFDVMDATETVAAIEKKEIGPALAPFINRYEQVGERDAFLWKFAWESIDLFTLPCIDPNWREYLLITKMLGAILLVVFDDVADQDRNGEILESLISAVQQREPESKNGAGSQKLAFVGELWLAIRERRSHMPRHGEFGTLLDFDYTQLFNSFRYALLVNIAPSLSNRTEHNLYHPHSMHIMVSATLDLMCSPDFASEEHGILREAVWNAQMMGRLSNCVTTWHREIKERDYSGNVFSLALERGIIHSDELRGSNTMALEQKLRASEIEYLLLATWARHREKIIELSTLVHSVDLIALVRGLEKLLGLHISCRGYI</sequence>
<proteinExistence type="predicted"/>
<protein>
    <recommendedName>
        <fullName evidence="2">Terpenoid synthase</fullName>
    </recommendedName>
</protein>
<evidence type="ECO:0008006" key="2">
    <source>
        <dbReference type="Google" id="ProtNLM"/>
    </source>
</evidence>
<organism evidence="1">
    <name type="scientific">Candidatus Kentrum sp. DK</name>
    <dbReference type="NCBI Taxonomy" id="2126562"/>
    <lineage>
        <taxon>Bacteria</taxon>
        <taxon>Pseudomonadati</taxon>
        <taxon>Pseudomonadota</taxon>
        <taxon>Gammaproteobacteria</taxon>
        <taxon>Candidatus Kentrum</taxon>
    </lineage>
</organism>
<accession>A0A450STN5</accession>
<reference evidence="1" key="1">
    <citation type="submission" date="2019-02" db="EMBL/GenBank/DDBJ databases">
        <authorList>
            <person name="Gruber-Vodicka R. H."/>
            <person name="Seah K. B. B."/>
        </authorList>
    </citation>
    <scope>NUCLEOTIDE SEQUENCE</scope>
    <source>
        <strain evidence="1">BECK_DK47</strain>
    </source>
</reference>
<evidence type="ECO:0000313" key="1">
    <source>
        <dbReference type="EMBL" id="VFJ57321.1"/>
    </source>
</evidence>
<dbReference type="EMBL" id="CAADEX010000065">
    <property type="protein sequence ID" value="VFJ57321.1"/>
    <property type="molecule type" value="Genomic_DNA"/>
</dbReference>
<dbReference type="AlphaFoldDB" id="A0A450STN5"/>
<name>A0A450STN5_9GAMM</name>